<gene>
    <name evidence="3" type="ORF">JCM7686_1764</name>
</gene>
<dbReference type="PROSITE" id="PS51257">
    <property type="entry name" value="PROKAR_LIPOPROTEIN"/>
    <property type="match status" value="1"/>
</dbReference>
<proteinExistence type="predicted"/>
<dbReference type="STRING" id="1367847.JCM7686_1764"/>
<dbReference type="KEGG" id="pami:JCM7686_1764"/>
<dbReference type="EMBL" id="CP006650">
    <property type="protein sequence ID" value="AGT08865.1"/>
    <property type="molecule type" value="Genomic_DNA"/>
</dbReference>
<keyword evidence="2" id="KW-0732">Signal</keyword>
<dbReference type="OrthoDB" id="7775269at2"/>
<dbReference type="PATRIC" id="fig|1367847.3.peg.1747"/>
<dbReference type="Proteomes" id="UP000015480">
    <property type="component" value="Chromosome"/>
</dbReference>
<evidence type="ECO:0008006" key="5">
    <source>
        <dbReference type="Google" id="ProtNLM"/>
    </source>
</evidence>
<keyword evidence="4" id="KW-1185">Reference proteome</keyword>
<feature type="signal peptide" evidence="2">
    <location>
        <begin position="1"/>
        <end position="21"/>
    </location>
</feature>
<protein>
    <recommendedName>
        <fullName evidence="5">Lipoprotein</fullName>
    </recommendedName>
</protein>
<evidence type="ECO:0000256" key="1">
    <source>
        <dbReference type="SAM" id="MobiDB-lite"/>
    </source>
</evidence>
<reference evidence="3 4" key="1">
    <citation type="journal article" date="2014" name="BMC Genomics">
        <title>Architecture and functions of a multipartite genome of the methylotrophic bacterium Paracoccus aminophilus JCM 7686, containing primary and secondary chromids.</title>
        <authorList>
            <person name="Dziewit L."/>
            <person name="Czarnecki J."/>
            <person name="Wibberg D."/>
            <person name="Radlinska M."/>
            <person name="Mrozek P."/>
            <person name="Szymczak M."/>
            <person name="Schluter A."/>
            <person name="Puhler A."/>
            <person name="Bartosik D."/>
        </authorList>
    </citation>
    <scope>NUCLEOTIDE SEQUENCE [LARGE SCALE GENOMIC DNA]</scope>
    <source>
        <strain evidence="3">JCM 7686</strain>
    </source>
</reference>
<accession>S5XZJ3</accession>
<name>S5XZJ3_PARAH</name>
<feature type="compositionally biased region" description="Polar residues" evidence="1">
    <location>
        <begin position="108"/>
        <end position="118"/>
    </location>
</feature>
<dbReference type="RefSeq" id="WP_020950503.1">
    <property type="nucleotide sequence ID" value="NC_022041.1"/>
</dbReference>
<organism evidence="3 4">
    <name type="scientific">Paracoccus aminophilus JCM 7686</name>
    <dbReference type="NCBI Taxonomy" id="1367847"/>
    <lineage>
        <taxon>Bacteria</taxon>
        <taxon>Pseudomonadati</taxon>
        <taxon>Pseudomonadota</taxon>
        <taxon>Alphaproteobacteria</taxon>
        <taxon>Rhodobacterales</taxon>
        <taxon>Paracoccaceae</taxon>
        <taxon>Paracoccus</taxon>
    </lineage>
</organism>
<feature type="region of interest" description="Disordered" evidence="1">
    <location>
        <begin position="76"/>
        <end position="140"/>
    </location>
</feature>
<evidence type="ECO:0000256" key="2">
    <source>
        <dbReference type="SAM" id="SignalP"/>
    </source>
</evidence>
<dbReference type="AlphaFoldDB" id="S5XZJ3"/>
<evidence type="ECO:0000313" key="3">
    <source>
        <dbReference type="EMBL" id="AGT08865.1"/>
    </source>
</evidence>
<dbReference type="HOGENOM" id="CLU_1833252_0_0_5"/>
<feature type="chain" id="PRO_5004544711" description="Lipoprotein" evidence="2">
    <location>
        <begin position="22"/>
        <end position="140"/>
    </location>
</feature>
<evidence type="ECO:0000313" key="4">
    <source>
        <dbReference type="Proteomes" id="UP000015480"/>
    </source>
</evidence>
<sequence>MRQLLILLPLALAACAEPMIADSDVIRTARDPAYSYGEGGGVVPSSCRGGASRYSGTPSGCQRDLVFAAQAVNPGDLVEPGVPGPGPAGPVGRAADRYIDPQAALPINSGTTPRQQATPRRISTLPQSAIPSDPYGEVVN</sequence>